<evidence type="ECO:0000313" key="1">
    <source>
        <dbReference type="EMBL" id="WTW72256.1"/>
    </source>
</evidence>
<protein>
    <submittedName>
        <fullName evidence="1">Uncharacterized protein</fullName>
    </submittedName>
</protein>
<accession>A0AAU2VY24</accession>
<dbReference type="InterPro" id="IPR014718">
    <property type="entry name" value="GH-type_carb-bd"/>
</dbReference>
<proteinExistence type="predicted"/>
<dbReference type="AlphaFoldDB" id="A0AAU2VY24"/>
<name>A0AAU2VY24_9ACTN</name>
<sequence length="310" mass="33341">MVSAPVPVRIETDPAHGGRWTSLRAAGREWLWHRPEPRRRGVRPGDAFADAGGLEECVPTVRGTPDHGDAWARPWHRAADGTESADCPDFRISRLIRADGDRSVAEYRLTAEPGYRFLWAAHALLDLAPGARIGIADGTPVRHYPDGGDRYVPGAWPSGLDRIGPDDGTATGAVVDTDQVSVHDGTAVLRLAVEAVGQPVSVALWRNLGGFPERDPYRSVGVEPMLGRVFGLAAAGEGDAAVVPACGEVRWRLTVTAHTTPDVQKDAVQDSAAQNTDVQNNVVQNTDVQNNVVQNTDVQSNQKGTRTWSC</sequence>
<gene>
    <name evidence="1" type="ORF">OG398_30370</name>
</gene>
<dbReference type="GO" id="GO:0030246">
    <property type="term" value="F:carbohydrate binding"/>
    <property type="evidence" value="ECO:0007669"/>
    <property type="project" value="InterPro"/>
</dbReference>
<dbReference type="Gene3D" id="2.70.98.10">
    <property type="match status" value="1"/>
</dbReference>
<reference evidence="1" key="1">
    <citation type="submission" date="2022-10" db="EMBL/GenBank/DDBJ databases">
        <title>The complete genomes of actinobacterial strains from the NBC collection.</title>
        <authorList>
            <person name="Joergensen T.S."/>
            <person name="Alvarez Arevalo M."/>
            <person name="Sterndorff E.B."/>
            <person name="Faurdal D."/>
            <person name="Vuksanovic O."/>
            <person name="Mourched A.-S."/>
            <person name="Charusanti P."/>
            <person name="Shaw S."/>
            <person name="Blin K."/>
            <person name="Weber T."/>
        </authorList>
    </citation>
    <scope>NUCLEOTIDE SEQUENCE</scope>
    <source>
        <strain evidence="1">NBC_00008</strain>
    </source>
</reference>
<organism evidence="1">
    <name type="scientific">Streptomyces sp. NBC_00008</name>
    <dbReference type="NCBI Taxonomy" id="2903610"/>
    <lineage>
        <taxon>Bacteria</taxon>
        <taxon>Bacillati</taxon>
        <taxon>Actinomycetota</taxon>
        <taxon>Actinomycetes</taxon>
        <taxon>Kitasatosporales</taxon>
        <taxon>Streptomycetaceae</taxon>
        <taxon>Streptomyces</taxon>
    </lineage>
</organism>
<dbReference type="EMBL" id="CP108313">
    <property type="protein sequence ID" value="WTW72256.1"/>
    <property type="molecule type" value="Genomic_DNA"/>
</dbReference>